<feature type="domain" description="Ig-like" evidence="2">
    <location>
        <begin position="492"/>
        <end position="580"/>
    </location>
</feature>
<proteinExistence type="predicted"/>
<name>A0A811UYS5_CERCA</name>
<protein>
    <submittedName>
        <fullName evidence="3">(Mediterranean fruit fly) hypothetical protein</fullName>
    </submittedName>
</protein>
<evidence type="ECO:0000256" key="1">
    <source>
        <dbReference type="SAM" id="Coils"/>
    </source>
</evidence>
<dbReference type="Pfam" id="PF07679">
    <property type="entry name" value="I-set"/>
    <property type="match status" value="2"/>
</dbReference>
<dbReference type="InterPro" id="IPR003598">
    <property type="entry name" value="Ig_sub2"/>
</dbReference>
<sequence>MKQNKRCGCYYVMPCHCAIVLVNICVENGLSKLRPDQKPMKSIYEFLSHFLYSTKIAILNSNSMPTILVPVKHQLRWGHNSQPIELLEKRIDKFTESTTEQLLITNPESQAYVREELQKLNEKWRHFKEQVTNKRKSLDQATEFFEKVEKIDAEYREISYFYNSVSNKITYLRDPVEASNLVNDIEKYVATREGPLLEKLEHAAQCAHDMNKVSTLYNDVRSIFQSFMKLRADISVVQERLKNEERLREQREREAREQEERERAAREAEARERAAREAEERERVARELAAREQALREEEARLQAIREQAAREQAAREQAARDEEARLQALREQTQRDEEARLQALREQARREEEARLETLRIEETRLQLLREQTKREEEARLQALREQAVREEEARLLALREQTKREEEARLQALREHAKREEENRLLALREQATREEEARLQALREQTQRDDFARLQSVRDQIDHQRIVTENIRKDIQVNEIFTEIKYVSPRFNRLLKDAITREGDKFTFECEVSGNPEPVVEWFKDSISIQNNPDYKTTYDRGVCRLVIEETFTADSARFSCRASNLVGSNETSANLSVRENAIEMQMVPPRIVRFLESGKATEGSTFQFLCVVSGNPLPTVQWYKNDKCIDDSPDYVINYNNGEATLRFEEVFLEDDAVYTCSASNPAGIEHCSASLIVEPLEPTEVPHFKIPLSNAMARVGQKIKLEALVGGIPRPDIFWLHNGKPYAPRDSK</sequence>
<feature type="non-terminal residue" evidence="3">
    <location>
        <position position="737"/>
    </location>
</feature>
<dbReference type="EMBL" id="CAJHJT010000034">
    <property type="protein sequence ID" value="CAD7002826.1"/>
    <property type="molecule type" value="Genomic_DNA"/>
</dbReference>
<feature type="domain" description="Ig-like" evidence="2">
    <location>
        <begin position="593"/>
        <end position="681"/>
    </location>
</feature>
<dbReference type="SMART" id="SM00409">
    <property type="entry name" value="IG"/>
    <property type="match status" value="2"/>
</dbReference>
<dbReference type="AlphaFoldDB" id="A0A811UYS5"/>
<evidence type="ECO:0000259" key="2">
    <source>
        <dbReference type="PROSITE" id="PS50835"/>
    </source>
</evidence>
<keyword evidence="1" id="KW-0175">Coiled coil</keyword>
<dbReference type="OrthoDB" id="2152335at2759"/>
<dbReference type="FunFam" id="2.60.40.10:FF:000772">
    <property type="entry name" value="Uncharacterized protein, isoform B"/>
    <property type="match status" value="1"/>
</dbReference>
<dbReference type="FunFam" id="2.60.40.10:FF:000838">
    <property type="entry name" value="Uncharacterized protein, isoform F"/>
    <property type="match status" value="1"/>
</dbReference>
<evidence type="ECO:0000313" key="3">
    <source>
        <dbReference type="EMBL" id="CAD7002826.1"/>
    </source>
</evidence>
<evidence type="ECO:0000313" key="4">
    <source>
        <dbReference type="Proteomes" id="UP000606786"/>
    </source>
</evidence>
<dbReference type="InterPro" id="IPR003599">
    <property type="entry name" value="Ig_sub"/>
</dbReference>
<comment type="caution">
    <text evidence="3">The sequence shown here is derived from an EMBL/GenBank/DDBJ whole genome shotgun (WGS) entry which is preliminary data.</text>
</comment>
<organism evidence="3 4">
    <name type="scientific">Ceratitis capitata</name>
    <name type="common">Mediterranean fruit fly</name>
    <name type="synonym">Tephritis capitata</name>
    <dbReference type="NCBI Taxonomy" id="7213"/>
    <lineage>
        <taxon>Eukaryota</taxon>
        <taxon>Metazoa</taxon>
        <taxon>Ecdysozoa</taxon>
        <taxon>Arthropoda</taxon>
        <taxon>Hexapoda</taxon>
        <taxon>Insecta</taxon>
        <taxon>Pterygota</taxon>
        <taxon>Neoptera</taxon>
        <taxon>Endopterygota</taxon>
        <taxon>Diptera</taxon>
        <taxon>Brachycera</taxon>
        <taxon>Muscomorpha</taxon>
        <taxon>Tephritoidea</taxon>
        <taxon>Tephritidae</taxon>
        <taxon>Ceratitis</taxon>
        <taxon>Ceratitis</taxon>
    </lineage>
</organism>
<accession>A0A811UYS5</accession>
<dbReference type="InterPro" id="IPR036179">
    <property type="entry name" value="Ig-like_dom_sf"/>
</dbReference>
<gene>
    <name evidence="3" type="ORF">CCAP1982_LOCUS11296</name>
</gene>
<dbReference type="Gene3D" id="2.60.40.10">
    <property type="entry name" value="Immunoglobulins"/>
    <property type="match status" value="3"/>
</dbReference>
<reference evidence="3" key="1">
    <citation type="submission" date="2020-11" db="EMBL/GenBank/DDBJ databases">
        <authorList>
            <person name="Whitehead M."/>
        </authorList>
    </citation>
    <scope>NUCLEOTIDE SEQUENCE</scope>
    <source>
        <strain evidence="3">EGII</strain>
    </source>
</reference>
<dbReference type="InterPro" id="IPR013783">
    <property type="entry name" value="Ig-like_fold"/>
</dbReference>
<dbReference type="SUPFAM" id="SSF48726">
    <property type="entry name" value="Immunoglobulin"/>
    <property type="match status" value="3"/>
</dbReference>
<dbReference type="InterPro" id="IPR013098">
    <property type="entry name" value="Ig_I-set"/>
</dbReference>
<feature type="coiled-coil region" evidence="1">
    <location>
        <begin position="227"/>
        <end position="448"/>
    </location>
</feature>
<dbReference type="PANTHER" id="PTHR47633">
    <property type="entry name" value="IMMUNOGLOBULIN"/>
    <property type="match status" value="1"/>
</dbReference>
<dbReference type="Proteomes" id="UP000606786">
    <property type="component" value="Unassembled WGS sequence"/>
</dbReference>
<dbReference type="SUPFAM" id="SSF46966">
    <property type="entry name" value="Spectrin repeat"/>
    <property type="match status" value="1"/>
</dbReference>
<dbReference type="PROSITE" id="PS50835">
    <property type="entry name" value="IG_LIKE"/>
    <property type="match status" value="2"/>
</dbReference>
<dbReference type="InterPro" id="IPR007110">
    <property type="entry name" value="Ig-like_dom"/>
</dbReference>
<keyword evidence="4" id="KW-1185">Reference proteome</keyword>
<dbReference type="SMART" id="SM00408">
    <property type="entry name" value="IGc2"/>
    <property type="match status" value="2"/>
</dbReference>